<dbReference type="InterPro" id="IPR016476">
    <property type="entry name" value="SH3_dom_pro"/>
</dbReference>
<feature type="coiled-coil region" evidence="2">
    <location>
        <begin position="91"/>
        <end position="184"/>
    </location>
</feature>
<keyword evidence="5" id="KW-1185">Reference proteome</keyword>
<dbReference type="Proteomes" id="UP000254266">
    <property type="component" value="Unassembled WGS sequence"/>
</dbReference>
<evidence type="ECO:0000256" key="2">
    <source>
        <dbReference type="SAM" id="Coils"/>
    </source>
</evidence>
<evidence type="ECO:0000313" key="5">
    <source>
        <dbReference type="Proteomes" id="UP000254266"/>
    </source>
</evidence>
<protein>
    <submittedName>
        <fullName evidence="4">TIGR04211 family SH3 domain-containing protein</fullName>
    </submittedName>
</protein>
<dbReference type="EMBL" id="QFXC01000007">
    <property type="protein sequence ID" value="RDH84522.1"/>
    <property type="molecule type" value="Genomic_DNA"/>
</dbReference>
<evidence type="ECO:0000256" key="1">
    <source>
        <dbReference type="ARBA" id="ARBA00022729"/>
    </source>
</evidence>
<accession>A0A370DHY7</accession>
<sequence>MKKQLYISILSIYVLFSVTTLSATTIQYVSDELTIPMRSGVTTGHKILKFLNSGVALEIVEFTDDKKHALVVPVNDSSKTGWVETRLLMTNKSAREQMVSAKKKIQSIKAKQGEIKKQLTESQRHNSELENIQTQLENKIKNLQNTLASLRKNASDPIRIADENEQLKQELVSAESKVEDLTQENLILGDHNIKQWFMIGAAVSIGSLVFGIILTRIRWKKKESWGGNY</sequence>
<evidence type="ECO:0000313" key="4">
    <source>
        <dbReference type="EMBL" id="RDH84522.1"/>
    </source>
</evidence>
<evidence type="ECO:0000256" key="3">
    <source>
        <dbReference type="SAM" id="Phobius"/>
    </source>
</evidence>
<keyword evidence="2" id="KW-0175">Coiled coil</keyword>
<reference evidence="4 5" key="1">
    <citation type="journal article" date="2018" name="ISME J.">
        <title>Endosymbiont genomes yield clues of tubeworm success.</title>
        <authorList>
            <person name="Li Y."/>
            <person name="Liles M.R."/>
            <person name="Halanych K.M."/>
        </authorList>
    </citation>
    <scope>NUCLEOTIDE SEQUENCE [LARGE SCALE GENOMIC DNA]</scope>
    <source>
        <strain evidence="4">A1464</strain>
    </source>
</reference>
<keyword evidence="3" id="KW-0812">Transmembrane</keyword>
<keyword evidence="3" id="KW-1133">Transmembrane helix</keyword>
<comment type="caution">
    <text evidence="4">The sequence shown here is derived from an EMBL/GenBank/DDBJ whole genome shotgun (WGS) entry which is preliminary data.</text>
</comment>
<feature type="transmembrane region" description="Helical" evidence="3">
    <location>
        <begin position="196"/>
        <end position="215"/>
    </location>
</feature>
<proteinExistence type="predicted"/>
<keyword evidence="3" id="KW-0472">Membrane</keyword>
<dbReference type="AlphaFoldDB" id="A0A370DHY7"/>
<name>A0A370DHY7_9GAMM</name>
<dbReference type="NCBIfam" id="TIGR04211">
    <property type="entry name" value="SH3_and_anchor"/>
    <property type="match status" value="1"/>
</dbReference>
<keyword evidence="1" id="KW-0732">Signal</keyword>
<gene>
    <name evidence="4" type="ORF">DIZ80_03330</name>
</gene>
<organism evidence="4 5">
    <name type="scientific">endosymbiont of Galathealinum brachiosum</name>
    <dbReference type="NCBI Taxonomy" id="2200906"/>
    <lineage>
        <taxon>Bacteria</taxon>
        <taxon>Pseudomonadati</taxon>
        <taxon>Pseudomonadota</taxon>
        <taxon>Gammaproteobacteria</taxon>
        <taxon>sulfur-oxidizing symbionts</taxon>
    </lineage>
</organism>